<comment type="caution">
    <text evidence="1">The sequence shown here is derived from an EMBL/GenBank/DDBJ whole genome shotgun (WGS) entry which is preliminary data.</text>
</comment>
<dbReference type="EMBL" id="LXQA010274037">
    <property type="protein sequence ID" value="MCI39955.1"/>
    <property type="molecule type" value="Genomic_DNA"/>
</dbReference>
<reference evidence="1 2" key="1">
    <citation type="journal article" date="2018" name="Front. Plant Sci.">
        <title>Red Clover (Trifolium pratense) and Zigzag Clover (T. medium) - A Picture of Genomic Similarities and Differences.</title>
        <authorList>
            <person name="Dluhosova J."/>
            <person name="Istvanek J."/>
            <person name="Nedelnik J."/>
            <person name="Repkova J."/>
        </authorList>
    </citation>
    <scope>NUCLEOTIDE SEQUENCE [LARGE SCALE GENOMIC DNA]</scope>
    <source>
        <strain evidence="2">cv. 10/8</strain>
        <tissue evidence="1">Leaf</tissue>
    </source>
</reference>
<accession>A0A392RWH4</accession>
<dbReference type="Proteomes" id="UP000265520">
    <property type="component" value="Unassembled WGS sequence"/>
</dbReference>
<name>A0A392RWH4_9FABA</name>
<sequence>MEGRSTLKSADVMVYGWVRGKHANVDLTGFSPLVGLRTEVFTVGQAALKAASSKVVKMRKHVLEINMRLYHLGWAS</sequence>
<protein>
    <submittedName>
        <fullName evidence="1">Auxilin-like protein</fullName>
    </submittedName>
</protein>
<proteinExistence type="predicted"/>
<dbReference type="AlphaFoldDB" id="A0A392RWH4"/>
<keyword evidence="2" id="KW-1185">Reference proteome</keyword>
<evidence type="ECO:0000313" key="2">
    <source>
        <dbReference type="Proteomes" id="UP000265520"/>
    </source>
</evidence>
<evidence type="ECO:0000313" key="1">
    <source>
        <dbReference type="EMBL" id="MCI39955.1"/>
    </source>
</evidence>
<dbReference type="PANTHER" id="PTHR48462">
    <property type="entry name" value="PROTEIN, PUTATIVE-RELATED"/>
    <property type="match status" value="1"/>
</dbReference>
<organism evidence="1 2">
    <name type="scientific">Trifolium medium</name>
    <dbReference type="NCBI Taxonomy" id="97028"/>
    <lineage>
        <taxon>Eukaryota</taxon>
        <taxon>Viridiplantae</taxon>
        <taxon>Streptophyta</taxon>
        <taxon>Embryophyta</taxon>
        <taxon>Tracheophyta</taxon>
        <taxon>Spermatophyta</taxon>
        <taxon>Magnoliopsida</taxon>
        <taxon>eudicotyledons</taxon>
        <taxon>Gunneridae</taxon>
        <taxon>Pentapetalae</taxon>
        <taxon>rosids</taxon>
        <taxon>fabids</taxon>
        <taxon>Fabales</taxon>
        <taxon>Fabaceae</taxon>
        <taxon>Papilionoideae</taxon>
        <taxon>50 kb inversion clade</taxon>
        <taxon>NPAAA clade</taxon>
        <taxon>Hologalegina</taxon>
        <taxon>IRL clade</taxon>
        <taxon>Trifolieae</taxon>
        <taxon>Trifolium</taxon>
    </lineage>
</organism>
<dbReference type="PANTHER" id="PTHR48462:SF1">
    <property type="entry name" value="PROTEIN, PUTATIVE-RELATED"/>
    <property type="match status" value="1"/>
</dbReference>